<dbReference type="EMBL" id="NHSJ01000043">
    <property type="protein sequence ID" value="PPQ32158.1"/>
    <property type="molecule type" value="Genomic_DNA"/>
</dbReference>
<comment type="caution">
    <text evidence="6">The sequence shown here is derived from an EMBL/GenBank/DDBJ whole genome shotgun (WGS) entry which is preliminary data.</text>
</comment>
<keyword evidence="3" id="KW-0812">Transmembrane</keyword>
<keyword evidence="4" id="KW-1133">Transmembrane helix</keyword>
<keyword evidence="2" id="KW-1003">Cell membrane</keyword>
<dbReference type="AlphaFoldDB" id="A0A2S6NC18"/>
<dbReference type="OrthoDB" id="7163777at2"/>
<sequence length="289" mass="31447">MREFWRLALESARSFENDDGYAMSSHIALQGLTAIFPFLIFVTSLGGFFGAQKMADDAAGAFFEIWPPQVSAPILNEIHQVLSARHGGLVTISAVLAVYFSSSGVEALRTGLNRAYGLKETRPWWRLRLQSIGYVLIGALALLSLTFMLVLGPLIWAGVLKLAPALAPASHLVALARYGVATVILQIALIVAHWVLPNARMRLRDCAPGIILTFGAWMAFALAFSAYLSRFAFNYVATYAGLASVMIAIVFLYALAAIFIYGAEVNEALARARLARSQKKGREQPPAPK</sequence>
<evidence type="ECO:0000313" key="6">
    <source>
        <dbReference type="EMBL" id="PPQ32158.1"/>
    </source>
</evidence>
<accession>A0A2S6NC18</accession>
<dbReference type="Pfam" id="PF03631">
    <property type="entry name" value="Virul_fac_BrkB"/>
    <property type="match status" value="1"/>
</dbReference>
<dbReference type="RefSeq" id="WP_104507156.1">
    <property type="nucleotide sequence ID" value="NZ_JACIGC010000003.1"/>
</dbReference>
<dbReference type="Proteomes" id="UP000239089">
    <property type="component" value="Unassembled WGS sequence"/>
</dbReference>
<comment type="subcellular location">
    <subcellularLocation>
        <location evidence="1">Cell membrane</location>
        <topology evidence="1">Multi-pass membrane protein</topology>
    </subcellularLocation>
</comment>
<proteinExistence type="predicted"/>
<dbReference type="PANTHER" id="PTHR30213:SF0">
    <property type="entry name" value="UPF0761 MEMBRANE PROTEIN YIHY"/>
    <property type="match status" value="1"/>
</dbReference>
<evidence type="ECO:0000313" key="7">
    <source>
        <dbReference type="Proteomes" id="UP000239089"/>
    </source>
</evidence>
<dbReference type="PIRSF" id="PIRSF035875">
    <property type="entry name" value="RNase_BN"/>
    <property type="match status" value="1"/>
</dbReference>
<dbReference type="PANTHER" id="PTHR30213">
    <property type="entry name" value="INNER MEMBRANE PROTEIN YHJD"/>
    <property type="match status" value="1"/>
</dbReference>
<name>A0A2S6NC18_9HYPH</name>
<evidence type="ECO:0000256" key="3">
    <source>
        <dbReference type="ARBA" id="ARBA00022692"/>
    </source>
</evidence>
<gene>
    <name evidence="6" type="ORF">CCR94_06995</name>
</gene>
<evidence type="ECO:0000256" key="4">
    <source>
        <dbReference type="ARBA" id="ARBA00022989"/>
    </source>
</evidence>
<keyword evidence="7" id="KW-1185">Reference proteome</keyword>
<evidence type="ECO:0000256" key="1">
    <source>
        <dbReference type="ARBA" id="ARBA00004651"/>
    </source>
</evidence>
<evidence type="ECO:0000256" key="2">
    <source>
        <dbReference type="ARBA" id="ARBA00022475"/>
    </source>
</evidence>
<protein>
    <submittedName>
        <fullName evidence="6">Uncharacterized protein</fullName>
    </submittedName>
</protein>
<reference evidence="6 7" key="1">
    <citation type="journal article" date="2018" name="Arch. Microbiol.">
        <title>New insights into the metabolic potential of the phototrophic purple bacterium Rhodopila globiformis DSM 161(T) from its draft genome sequence and evidence for a vanadium-dependent nitrogenase.</title>
        <authorList>
            <person name="Imhoff J.F."/>
            <person name="Rahn T."/>
            <person name="Kunzel S."/>
            <person name="Neulinger S.C."/>
        </authorList>
    </citation>
    <scope>NUCLEOTIDE SEQUENCE [LARGE SCALE GENOMIC DNA]</scope>
    <source>
        <strain evidence="6 7">DSM 16996</strain>
    </source>
</reference>
<keyword evidence="5" id="KW-0472">Membrane</keyword>
<dbReference type="InterPro" id="IPR017039">
    <property type="entry name" value="Virul_fac_BrkB"/>
</dbReference>
<organism evidence="6 7">
    <name type="scientific">Rhodoblastus sphagnicola</name>
    <dbReference type="NCBI Taxonomy" id="333368"/>
    <lineage>
        <taxon>Bacteria</taxon>
        <taxon>Pseudomonadati</taxon>
        <taxon>Pseudomonadota</taxon>
        <taxon>Alphaproteobacteria</taxon>
        <taxon>Hyphomicrobiales</taxon>
        <taxon>Rhodoblastaceae</taxon>
        <taxon>Rhodoblastus</taxon>
    </lineage>
</organism>
<evidence type="ECO:0000256" key="5">
    <source>
        <dbReference type="ARBA" id="ARBA00023136"/>
    </source>
</evidence>
<dbReference type="GO" id="GO:0005886">
    <property type="term" value="C:plasma membrane"/>
    <property type="evidence" value="ECO:0007669"/>
    <property type="project" value="UniProtKB-SubCell"/>
</dbReference>